<gene>
    <name evidence="1" type="ORF">SAMN05444165_3253</name>
</gene>
<proteinExistence type="predicted"/>
<sequence length="85" mass="9303">MSFSAGVLIFLCACCWVAVVLARSGALRSTKGGAQEPQGRRVLREALEKRGDVPDVRDVRSVRDVHSVREIRGLKGNRAGRNKRG</sequence>
<dbReference type="EMBL" id="FSRU01000001">
    <property type="protein sequence ID" value="SIO44475.1"/>
    <property type="molecule type" value="Genomic_DNA"/>
</dbReference>
<keyword evidence="2" id="KW-1185">Reference proteome</keyword>
<evidence type="ECO:0000313" key="1">
    <source>
        <dbReference type="EMBL" id="SIO44475.1"/>
    </source>
</evidence>
<name>A0A1N6JJH2_9BURK</name>
<reference evidence="1 2" key="1">
    <citation type="submission" date="2016-11" db="EMBL/GenBank/DDBJ databases">
        <authorList>
            <person name="Jaros S."/>
            <person name="Januszkiewicz K."/>
            <person name="Wedrychowicz H."/>
        </authorList>
    </citation>
    <scope>NUCLEOTIDE SEQUENCE [LARGE SCALE GENOMIC DNA]</scope>
    <source>
        <strain evidence="1 2">GAS95</strain>
    </source>
</reference>
<protein>
    <submittedName>
        <fullName evidence="1">Uncharacterized protein</fullName>
    </submittedName>
</protein>
<dbReference type="Proteomes" id="UP000185151">
    <property type="component" value="Unassembled WGS sequence"/>
</dbReference>
<organism evidence="1 2">
    <name type="scientific">Paraburkholderia phenazinium</name>
    <dbReference type="NCBI Taxonomy" id="60549"/>
    <lineage>
        <taxon>Bacteria</taxon>
        <taxon>Pseudomonadati</taxon>
        <taxon>Pseudomonadota</taxon>
        <taxon>Betaproteobacteria</taxon>
        <taxon>Burkholderiales</taxon>
        <taxon>Burkholderiaceae</taxon>
        <taxon>Paraburkholderia</taxon>
    </lineage>
</organism>
<evidence type="ECO:0000313" key="2">
    <source>
        <dbReference type="Proteomes" id="UP000185151"/>
    </source>
</evidence>
<accession>A0A1N6JJH2</accession>
<dbReference type="AlphaFoldDB" id="A0A1N6JJH2"/>